<accession>A0A3L8S4P7</accession>
<proteinExistence type="predicted"/>
<sequence>MAAVELEWVPETLYNTAISAVVDSYGRARRRDIRSLPENIQFDVYYKVRRRPRAAGPGRACGTWKEKRPGPGPAGGAGLRGSRRCRARPEGRAAGSAGPEGPPERRLRPCRGLVEPPRGRGEGPGAPGGTRGRARPGGWRGKGPLATAEPCGQEEAELSALEYGSYFEYQVDIKSQFIMGRLCQLGSEFCELEVFAKVLRALDKRHLLHHCFQALMDHGVKVASVLAYSFSRRCSYIAESDAAVKEKAIQIGFVLGGFLSDAGWYSDAEKVFLSCLQLCTLHDEILHWFRAVECCVRLLHVRNGNCKYHLGEETFKLAQSYMDKLAKHGQQANKAALYGELCALLFAKSHYDEAYKWCIEAMKEITVGLPVKVVVDVLRQASKACVVKREFKKAEQLIKHAVYLAREHFGAKHPKYSDTLLDYGFYLLNVDNICQSVAIYQTALDIRQSVFGGKNIHVATAHEDLAYSSYVHQYSSGKFDNALFHAERAIGIITHILPEDHLLLASSKRVKALILEEIAIDCHNKETEQRLLQEAHDLHLSSLQLAKKAFGEFNVQTAKHYGNLGRLYQSMRKFKEAEEMHIKAIQIKEQLLGQEDYEVALSVGHLASLYNYDMNQYENAEKLYLRSIAIGKKLFGEGYSGLEYDYRGLIKLYNSIGNYEKVFEYHNILANWNRLRDRQFSVTDALEDVTTSPQSTEEVVQSFLMSQSLDGQSS</sequence>
<feature type="repeat" description="TPR" evidence="19">
    <location>
        <begin position="558"/>
        <end position="591"/>
    </location>
</feature>
<feature type="compositionally biased region" description="Gly residues" evidence="20">
    <location>
        <begin position="122"/>
        <end position="131"/>
    </location>
</feature>
<evidence type="ECO:0000256" key="11">
    <source>
        <dbReference type="ARBA" id="ARBA00022927"/>
    </source>
</evidence>
<dbReference type="GO" id="GO:0006886">
    <property type="term" value="P:intracellular protein transport"/>
    <property type="evidence" value="ECO:0007669"/>
    <property type="project" value="InterPro"/>
</dbReference>
<evidence type="ECO:0000256" key="7">
    <source>
        <dbReference type="ARBA" id="ARBA00022701"/>
    </source>
</evidence>
<evidence type="ECO:0000313" key="22">
    <source>
        <dbReference type="Proteomes" id="UP000276834"/>
    </source>
</evidence>
<evidence type="ECO:0000256" key="5">
    <source>
        <dbReference type="ARBA" id="ARBA00022448"/>
    </source>
</evidence>
<comment type="subunit">
    <text evidence="16">Component of a CRL2 E3 ubiquitin-protein ligase complex, also named ECS (Elongin BC-CUL2/5-SOCS-box protein) complex, composed of CUL2, Elongin BC (ELOB and ELOC), RBX1 and substrate-specific adapter APPBP2. Interacts with APP; APP interaction inhibits the E3 ubiquitin-protein ligase activity of the CRL2(APPBP2) complex.</text>
</comment>
<reference evidence="21 22" key="1">
    <citation type="journal article" date="2018" name="Proc. R. Soc. B">
        <title>A non-coding region near Follistatin controls head colour polymorphism in the Gouldian finch.</title>
        <authorList>
            <person name="Toomey M.B."/>
            <person name="Marques C.I."/>
            <person name="Andrade P."/>
            <person name="Araujo P.M."/>
            <person name="Sabatino S."/>
            <person name="Gazda M.A."/>
            <person name="Afonso S."/>
            <person name="Lopes R.J."/>
            <person name="Corbo J.C."/>
            <person name="Carneiro M."/>
        </authorList>
    </citation>
    <scope>NUCLEOTIDE SEQUENCE [LARGE SCALE GENOMIC DNA]</scope>
    <source>
        <strain evidence="21">Red01</strain>
        <tissue evidence="21">Muscle</tissue>
    </source>
</reference>
<dbReference type="Proteomes" id="UP000276834">
    <property type="component" value="Unassembled WGS sequence"/>
</dbReference>
<evidence type="ECO:0000256" key="15">
    <source>
        <dbReference type="ARBA" id="ARBA00054924"/>
    </source>
</evidence>
<keyword evidence="13" id="KW-0206">Cytoskeleton</keyword>
<dbReference type="SMART" id="SM00028">
    <property type="entry name" value="TPR"/>
    <property type="match status" value="3"/>
</dbReference>
<dbReference type="InterPro" id="IPR042476">
    <property type="entry name" value="APPBP2"/>
</dbReference>
<keyword evidence="22" id="KW-1185">Reference proteome</keyword>
<evidence type="ECO:0000256" key="3">
    <source>
        <dbReference type="ARBA" id="ARBA00004245"/>
    </source>
</evidence>
<dbReference type="GO" id="GO:0043161">
    <property type="term" value="P:proteasome-mediated ubiquitin-dependent protein catabolic process"/>
    <property type="evidence" value="ECO:0007669"/>
    <property type="project" value="TreeGrafter"/>
</dbReference>
<keyword evidence="12" id="KW-0472">Membrane</keyword>
<dbReference type="GO" id="GO:0031462">
    <property type="term" value="C:Cul2-RING ubiquitin ligase complex"/>
    <property type="evidence" value="ECO:0007669"/>
    <property type="project" value="TreeGrafter"/>
</dbReference>
<organism evidence="21 22">
    <name type="scientific">Chloebia gouldiae</name>
    <name type="common">Gouldian finch</name>
    <name type="synonym">Erythrura gouldiae</name>
    <dbReference type="NCBI Taxonomy" id="44316"/>
    <lineage>
        <taxon>Eukaryota</taxon>
        <taxon>Metazoa</taxon>
        <taxon>Chordata</taxon>
        <taxon>Craniata</taxon>
        <taxon>Vertebrata</taxon>
        <taxon>Euteleostomi</taxon>
        <taxon>Archelosauria</taxon>
        <taxon>Archosauria</taxon>
        <taxon>Dinosauria</taxon>
        <taxon>Saurischia</taxon>
        <taxon>Theropoda</taxon>
        <taxon>Coelurosauria</taxon>
        <taxon>Aves</taxon>
        <taxon>Neognathae</taxon>
        <taxon>Neoaves</taxon>
        <taxon>Telluraves</taxon>
        <taxon>Australaves</taxon>
        <taxon>Passeriformes</taxon>
        <taxon>Passeroidea</taxon>
        <taxon>Passeridae</taxon>
        <taxon>Chloebia</taxon>
    </lineage>
</organism>
<dbReference type="InterPro" id="IPR011990">
    <property type="entry name" value="TPR-like_helical_dom_sf"/>
</dbReference>
<evidence type="ECO:0000256" key="12">
    <source>
        <dbReference type="ARBA" id="ARBA00023136"/>
    </source>
</evidence>
<evidence type="ECO:0000313" key="21">
    <source>
        <dbReference type="EMBL" id="RLV97112.1"/>
    </source>
</evidence>
<dbReference type="SUPFAM" id="SSF48452">
    <property type="entry name" value="TPR-like"/>
    <property type="match status" value="1"/>
</dbReference>
<comment type="caution">
    <text evidence="21">The sequence shown here is derived from an EMBL/GenBank/DDBJ whole genome shotgun (WGS) entry which is preliminary data.</text>
</comment>
<comment type="subcellular location">
    <subcellularLocation>
        <location evidence="3">Cytoplasm</location>
        <location evidence="3">Cytoskeleton</location>
    </subcellularLocation>
    <subcellularLocation>
        <location evidence="2">Membrane</location>
        <topology evidence="2">Peripheral membrane protein</topology>
    </subcellularLocation>
    <subcellularLocation>
        <location evidence="1">Nucleus</location>
    </subcellularLocation>
</comment>
<dbReference type="GO" id="GO:0016020">
    <property type="term" value="C:membrane"/>
    <property type="evidence" value="ECO:0007669"/>
    <property type="project" value="UniProtKB-SubCell"/>
</dbReference>
<name>A0A3L8S4P7_CHLGU</name>
<evidence type="ECO:0000256" key="9">
    <source>
        <dbReference type="ARBA" id="ARBA00022786"/>
    </source>
</evidence>
<dbReference type="AlphaFoldDB" id="A0A3L8S4P7"/>
<evidence type="ECO:0000256" key="19">
    <source>
        <dbReference type="PROSITE-ProRule" id="PRU00339"/>
    </source>
</evidence>
<evidence type="ECO:0000256" key="13">
    <source>
        <dbReference type="ARBA" id="ARBA00023212"/>
    </source>
</evidence>
<evidence type="ECO:0000256" key="2">
    <source>
        <dbReference type="ARBA" id="ARBA00004170"/>
    </source>
</evidence>
<dbReference type="InterPro" id="IPR019734">
    <property type="entry name" value="TPR_rpt"/>
</dbReference>
<dbReference type="PROSITE" id="PS50005">
    <property type="entry name" value="TPR"/>
    <property type="match status" value="1"/>
</dbReference>
<dbReference type="GO" id="GO:0005874">
    <property type="term" value="C:microtubule"/>
    <property type="evidence" value="ECO:0007669"/>
    <property type="project" value="UniProtKB-KW"/>
</dbReference>
<feature type="region of interest" description="Disordered" evidence="20">
    <location>
        <begin position="54"/>
        <end position="147"/>
    </location>
</feature>
<keyword evidence="10 19" id="KW-0802">TPR repeat</keyword>
<keyword evidence="7" id="KW-0493">Microtubule</keyword>
<evidence type="ECO:0000256" key="14">
    <source>
        <dbReference type="ARBA" id="ARBA00023242"/>
    </source>
</evidence>
<keyword evidence="14" id="KW-0539">Nucleus</keyword>
<dbReference type="FunFam" id="1.25.40.10:FF:000177">
    <property type="entry name" value="Amyloid beta precursor protein binding protein 2"/>
    <property type="match status" value="1"/>
</dbReference>
<comment type="function">
    <text evidence="15">Substrate-recognition component of a Cul2-RING (CRL2) E3 ubiquitin-protein ligase complex of the DesCEND (destruction via C-end degrons) pathway, which recognizes a C-degron located at the extreme C terminus of target proteins, leading to their ubiquitination and degradation. The C-degron recognized by the DesCEND pathway is usually a motif of less than ten residues and can be present in full-length proteins, truncated proteins or proteolytically cleaved forms. The CRL2(APPBP2) complex specifically recognizes proteins with a -Arg-Xaa-Xaa-Gly degron at the C-terminus, leading to their ubiquitination and degradation. The CRL2(APPBP2) complex mediates ubiquitination and degradation of truncated SELENOV selenoproteins produced by failed UGA/Sec decoding, which end with a -Arg-Xaa-Xaa-Gly degron. May play a role in intracellular protein transport: may be involved in the translocation of APP along microtubules toward the cell surface.</text>
</comment>
<gene>
    <name evidence="21" type="ORF">DV515_00012148</name>
</gene>
<dbReference type="OrthoDB" id="7103806at2759"/>
<dbReference type="PANTHER" id="PTHR46575">
    <property type="entry name" value="AMYLOID PROTEIN-BINDING PROTEIN 2"/>
    <property type="match status" value="1"/>
</dbReference>
<evidence type="ECO:0000256" key="10">
    <source>
        <dbReference type="ARBA" id="ARBA00022803"/>
    </source>
</evidence>
<keyword evidence="8" id="KW-0677">Repeat</keyword>
<dbReference type="GO" id="GO:1990756">
    <property type="term" value="F:ubiquitin-like ligase-substrate adaptor activity"/>
    <property type="evidence" value="ECO:0007669"/>
    <property type="project" value="TreeGrafter"/>
</dbReference>
<dbReference type="FunFam" id="1.25.40.10:FF:000152">
    <property type="entry name" value="Amyloid protein-binding protein 2 isoform 1"/>
    <property type="match status" value="1"/>
</dbReference>
<evidence type="ECO:0000256" key="1">
    <source>
        <dbReference type="ARBA" id="ARBA00004123"/>
    </source>
</evidence>
<comment type="pathway">
    <text evidence="4">Protein modification; protein ubiquitination.</text>
</comment>
<evidence type="ECO:0000256" key="18">
    <source>
        <dbReference type="ARBA" id="ARBA00076387"/>
    </source>
</evidence>
<dbReference type="Gene3D" id="1.25.40.10">
    <property type="entry name" value="Tetratricopeptide repeat domain"/>
    <property type="match status" value="2"/>
</dbReference>
<dbReference type="Pfam" id="PF13374">
    <property type="entry name" value="TPR_10"/>
    <property type="match status" value="2"/>
</dbReference>
<dbReference type="GO" id="GO:0005634">
    <property type="term" value="C:nucleus"/>
    <property type="evidence" value="ECO:0007669"/>
    <property type="project" value="UniProtKB-SubCell"/>
</dbReference>
<evidence type="ECO:0000256" key="8">
    <source>
        <dbReference type="ARBA" id="ARBA00022737"/>
    </source>
</evidence>
<protein>
    <recommendedName>
        <fullName evidence="17">Amyloid protein-binding protein 2</fullName>
    </recommendedName>
    <alternativeName>
        <fullName evidence="18">Amyloid beta precursor protein-binding protein 2</fullName>
    </alternativeName>
</protein>
<evidence type="ECO:0000256" key="17">
    <source>
        <dbReference type="ARBA" id="ARBA00073195"/>
    </source>
</evidence>
<keyword evidence="11" id="KW-0653">Protein transport</keyword>
<keyword evidence="6" id="KW-0963">Cytoplasm</keyword>
<dbReference type="STRING" id="44316.ENSEGOP00005020173"/>
<dbReference type="EMBL" id="QUSF01000062">
    <property type="protein sequence ID" value="RLV97112.1"/>
    <property type="molecule type" value="Genomic_DNA"/>
</dbReference>
<keyword evidence="5" id="KW-0813">Transport</keyword>
<keyword evidence="9" id="KW-0833">Ubl conjugation pathway</keyword>
<dbReference type="PANTHER" id="PTHR46575:SF1">
    <property type="entry name" value="AMYLOID PROTEIN-BINDING PROTEIN 2"/>
    <property type="match status" value="1"/>
</dbReference>
<evidence type="ECO:0000256" key="4">
    <source>
        <dbReference type="ARBA" id="ARBA00004906"/>
    </source>
</evidence>
<evidence type="ECO:0000256" key="20">
    <source>
        <dbReference type="SAM" id="MobiDB-lite"/>
    </source>
</evidence>
<evidence type="ECO:0000256" key="6">
    <source>
        <dbReference type="ARBA" id="ARBA00022490"/>
    </source>
</evidence>
<evidence type="ECO:0000256" key="16">
    <source>
        <dbReference type="ARBA" id="ARBA00064563"/>
    </source>
</evidence>